<evidence type="ECO:0000313" key="2">
    <source>
        <dbReference type="Proteomes" id="UP000789901"/>
    </source>
</evidence>
<proteinExistence type="predicted"/>
<dbReference type="EMBL" id="CAJVQB010007687">
    <property type="protein sequence ID" value="CAG8707423.1"/>
    <property type="molecule type" value="Genomic_DNA"/>
</dbReference>
<protein>
    <submittedName>
        <fullName evidence="1">34568_t:CDS:1</fullName>
    </submittedName>
</protein>
<gene>
    <name evidence="1" type="ORF">GMARGA_LOCUS12532</name>
</gene>
<organism evidence="1 2">
    <name type="scientific">Gigaspora margarita</name>
    <dbReference type="NCBI Taxonomy" id="4874"/>
    <lineage>
        <taxon>Eukaryota</taxon>
        <taxon>Fungi</taxon>
        <taxon>Fungi incertae sedis</taxon>
        <taxon>Mucoromycota</taxon>
        <taxon>Glomeromycotina</taxon>
        <taxon>Glomeromycetes</taxon>
        <taxon>Diversisporales</taxon>
        <taxon>Gigasporaceae</taxon>
        <taxon>Gigaspora</taxon>
    </lineage>
</organism>
<comment type="caution">
    <text evidence="1">The sequence shown here is derived from an EMBL/GenBank/DDBJ whole genome shotgun (WGS) entry which is preliminary data.</text>
</comment>
<sequence>MKDGLSGTLNTIDPITKNAAVQQASAWGCEPKNITCPQSKGTLTTVRYVGALLESASIITEFLKNNSSTCFY</sequence>
<name>A0ABN7UZF3_GIGMA</name>
<reference evidence="1 2" key="1">
    <citation type="submission" date="2021-06" db="EMBL/GenBank/DDBJ databases">
        <authorList>
            <person name="Kallberg Y."/>
            <person name="Tangrot J."/>
            <person name="Rosling A."/>
        </authorList>
    </citation>
    <scope>NUCLEOTIDE SEQUENCE [LARGE SCALE GENOMIC DNA]</scope>
    <source>
        <strain evidence="1 2">120-4 pot B 10/14</strain>
    </source>
</reference>
<evidence type="ECO:0000313" key="1">
    <source>
        <dbReference type="EMBL" id="CAG8707423.1"/>
    </source>
</evidence>
<dbReference type="Proteomes" id="UP000789901">
    <property type="component" value="Unassembled WGS sequence"/>
</dbReference>
<feature type="non-terminal residue" evidence="1">
    <location>
        <position position="72"/>
    </location>
</feature>
<accession>A0ABN7UZF3</accession>
<keyword evidence="2" id="KW-1185">Reference proteome</keyword>